<dbReference type="SUPFAM" id="SSF103481">
    <property type="entry name" value="Multidrug resistance efflux transporter EmrE"/>
    <property type="match status" value="2"/>
</dbReference>
<feature type="transmembrane region" description="Helical" evidence="2">
    <location>
        <begin position="163"/>
        <end position="182"/>
    </location>
</feature>
<feature type="domain" description="EamA" evidence="3">
    <location>
        <begin position="161"/>
        <end position="299"/>
    </location>
</feature>
<reference evidence="4 5" key="1">
    <citation type="submission" date="2024-04" db="EMBL/GenBank/DDBJ databases">
        <title>Human intestinal bacterial collection.</title>
        <authorList>
            <person name="Pauvert C."/>
            <person name="Hitch T.C.A."/>
            <person name="Clavel T."/>
        </authorList>
    </citation>
    <scope>NUCLEOTIDE SEQUENCE [LARGE SCALE GENOMIC DNA]</scope>
    <source>
        <strain evidence="4 5">CLA-AA-H197</strain>
    </source>
</reference>
<organism evidence="4 5">
    <name type="scientific">Paratractidigestivibacter faecalis</name>
    <dbReference type="NCBI Taxonomy" id="2292441"/>
    <lineage>
        <taxon>Bacteria</taxon>
        <taxon>Bacillati</taxon>
        <taxon>Actinomycetota</taxon>
        <taxon>Coriobacteriia</taxon>
        <taxon>Coriobacteriales</taxon>
        <taxon>Atopobiaceae</taxon>
        <taxon>Paratractidigestivibacter</taxon>
    </lineage>
</organism>
<feature type="transmembrane region" description="Helical" evidence="2">
    <location>
        <begin position="77"/>
        <end position="96"/>
    </location>
</feature>
<dbReference type="PANTHER" id="PTHR22911">
    <property type="entry name" value="ACYL-MALONYL CONDENSING ENZYME-RELATED"/>
    <property type="match status" value="1"/>
</dbReference>
<feature type="transmembrane region" description="Helical" evidence="2">
    <location>
        <begin position="133"/>
        <end position="151"/>
    </location>
</feature>
<evidence type="ECO:0000256" key="1">
    <source>
        <dbReference type="ARBA" id="ARBA00007362"/>
    </source>
</evidence>
<dbReference type="Pfam" id="PF00892">
    <property type="entry name" value="EamA"/>
    <property type="match status" value="2"/>
</dbReference>
<name>A0ABV1IFW5_9ACTN</name>
<proteinExistence type="inferred from homology"/>
<accession>A0ABV1IFW5</accession>
<feature type="transmembrane region" description="Helical" evidence="2">
    <location>
        <begin position="258"/>
        <end position="276"/>
    </location>
</feature>
<evidence type="ECO:0000313" key="5">
    <source>
        <dbReference type="Proteomes" id="UP001478817"/>
    </source>
</evidence>
<dbReference type="InterPro" id="IPR000620">
    <property type="entry name" value="EamA_dom"/>
</dbReference>
<evidence type="ECO:0000259" key="3">
    <source>
        <dbReference type="Pfam" id="PF00892"/>
    </source>
</evidence>
<feature type="domain" description="EamA" evidence="3">
    <location>
        <begin position="3"/>
        <end position="146"/>
    </location>
</feature>
<dbReference type="RefSeq" id="WP_349182072.1">
    <property type="nucleotide sequence ID" value="NZ_JBBNGS010000006.1"/>
</dbReference>
<dbReference type="EMBL" id="JBBNGS010000006">
    <property type="protein sequence ID" value="MEQ2637534.1"/>
    <property type="molecule type" value="Genomic_DNA"/>
</dbReference>
<dbReference type="PANTHER" id="PTHR22911:SF137">
    <property type="entry name" value="SOLUTE CARRIER FAMILY 35 MEMBER G2-RELATED"/>
    <property type="match status" value="1"/>
</dbReference>
<keyword evidence="2" id="KW-0812">Transmembrane</keyword>
<keyword evidence="2" id="KW-0472">Membrane</keyword>
<comment type="similarity">
    <text evidence="1">Belongs to the EamA transporter family.</text>
</comment>
<feature type="transmembrane region" description="Helical" evidence="2">
    <location>
        <begin position="34"/>
        <end position="56"/>
    </location>
</feature>
<feature type="transmembrane region" description="Helical" evidence="2">
    <location>
        <begin position="203"/>
        <end position="221"/>
    </location>
</feature>
<dbReference type="Proteomes" id="UP001478817">
    <property type="component" value="Unassembled WGS sequence"/>
</dbReference>
<feature type="transmembrane region" description="Helical" evidence="2">
    <location>
        <begin position="282"/>
        <end position="300"/>
    </location>
</feature>
<protein>
    <submittedName>
        <fullName evidence="4">DMT family transporter</fullName>
    </submittedName>
</protein>
<keyword evidence="2" id="KW-1133">Transmembrane helix</keyword>
<gene>
    <name evidence="4" type="ORF">AAAT05_04165</name>
</gene>
<keyword evidence="5" id="KW-1185">Reference proteome</keyword>
<feature type="transmembrane region" description="Helical" evidence="2">
    <location>
        <begin position="102"/>
        <end position="124"/>
    </location>
</feature>
<sequence length="312" mass="32340">MKYGLFSGILWGLDTVVLGIALSMSPYIGTAEAIAFAAIASSFLHDAGCAIWLMIYMGAKRRLKDTLAALKTRSGKVVILGALLGGPIGMTGYVIAINNIGAAYTAIISAFYPALGAFLSFVLLKEKMDKKQIAALVLALVGVMAMGYISAGDSEMGNATLGLVGAVLAVIGWGSEAVLCAWGMRDDAVDNETALQIRETTSALVYGIVVLPLFGAWGFTASAAPSLATGVVALSALAGTASYLFYYKGISLIGAAKAMALNISYSAWAVVFGFVLQGTVPTPATVFFCVLILAGTVLAASDWNELFGRKEA</sequence>
<evidence type="ECO:0000256" key="2">
    <source>
        <dbReference type="SAM" id="Phobius"/>
    </source>
</evidence>
<dbReference type="InterPro" id="IPR037185">
    <property type="entry name" value="EmrE-like"/>
</dbReference>
<feature type="transmembrane region" description="Helical" evidence="2">
    <location>
        <begin position="227"/>
        <end position="246"/>
    </location>
</feature>
<evidence type="ECO:0000313" key="4">
    <source>
        <dbReference type="EMBL" id="MEQ2637534.1"/>
    </source>
</evidence>
<comment type="caution">
    <text evidence="4">The sequence shown here is derived from an EMBL/GenBank/DDBJ whole genome shotgun (WGS) entry which is preliminary data.</text>
</comment>
<feature type="transmembrane region" description="Helical" evidence="2">
    <location>
        <begin position="9"/>
        <end position="28"/>
    </location>
</feature>